<feature type="domain" description="Pyrrolo-quinoline quinone repeat" evidence="2">
    <location>
        <begin position="668"/>
        <end position="751"/>
    </location>
</feature>
<gene>
    <name evidence="3" type="ORF">BE17_33520</name>
</gene>
<reference evidence="3 4" key="1">
    <citation type="submission" date="2014-02" db="EMBL/GenBank/DDBJ databases">
        <title>The small core and large imbalanced accessory genome model reveals a collaborative survival strategy of Sorangium cellulosum strains in nature.</title>
        <authorList>
            <person name="Han K."/>
            <person name="Peng R."/>
            <person name="Blom J."/>
            <person name="Li Y.-Z."/>
        </authorList>
    </citation>
    <scope>NUCLEOTIDE SEQUENCE [LARGE SCALE GENOMIC DNA]</scope>
    <source>
        <strain evidence="3 4">So0011-07</strain>
    </source>
</reference>
<dbReference type="Gene3D" id="2.130.10.10">
    <property type="entry name" value="YVTN repeat-like/Quinoprotein amine dehydrogenase"/>
    <property type="match status" value="2"/>
</dbReference>
<evidence type="ECO:0000259" key="2">
    <source>
        <dbReference type="Pfam" id="PF13360"/>
    </source>
</evidence>
<organism evidence="3 4">
    <name type="scientific">Sorangium cellulosum</name>
    <name type="common">Polyangium cellulosum</name>
    <dbReference type="NCBI Taxonomy" id="56"/>
    <lineage>
        <taxon>Bacteria</taxon>
        <taxon>Pseudomonadati</taxon>
        <taxon>Myxococcota</taxon>
        <taxon>Polyangia</taxon>
        <taxon>Polyangiales</taxon>
        <taxon>Polyangiaceae</taxon>
        <taxon>Sorangium</taxon>
    </lineage>
</organism>
<dbReference type="AlphaFoldDB" id="A0A150RZ25"/>
<dbReference type="PANTHER" id="PTHR35580">
    <property type="entry name" value="CELL SURFACE GLYCOPROTEIN (S-LAYER PROTEIN)-LIKE PROTEIN"/>
    <property type="match status" value="1"/>
</dbReference>
<dbReference type="PANTHER" id="PTHR35580:SF1">
    <property type="entry name" value="PHYTASE-LIKE DOMAIN-CONTAINING PROTEIN"/>
    <property type="match status" value="1"/>
</dbReference>
<protein>
    <recommendedName>
        <fullName evidence="2">Pyrrolo-quinoline quinone repeat domain-containing protein</fullName>
    </recommendedName>
</protein>
<evidence type="ECO:0000256" key="1">
    <source>
        <dbReference type="SAM" id="MobiDB-lite"/>
    </source>
</evidence>
<dbReference type="SUPFAM" id="SSF50998">
    <property type="entry name" value="Quinoprotein alcohol dehydrogenase-like"/>
    <property type="match status" value="1"/>
</dbReference>
<sequence length="948" mass="96130">MPGSVVACYTGPAGTSGVGRCAPGTQTCRPDGFGYGPCAGDVTPAQERCATPEDESCDGEPRCAQPPPWARGFGGAGDEEGFSIASDASGNYYVSGSFRGTVDFGAGPLTSAGEADIFFLKLDPSGSVLWSKRFGNERGDRGGAVTVDGSGNVFLTGVYTYSPSGQGLDLGGCPLPAYDRAYFVAQFDPDGNHIWSEGNYTLESPSSVEQISIDAHGNIYVLYVVNQNVVLAKLDAASKALLWTQGLPGSPSYGASLALDSAGDAVAVVGTESSTLYADPRSFLVTKFAPTGDVLWQRTFLSGSFESDGRGSPRAVAINAEDEILLVGGTDGTIDFGGGVLPVGFVLVKLDAAGEYIFSRPIRFGHRMVLDPAGDVIVAGRGLAKLDASGAELWSIHFDADVQDISLSPNGTVAATGRARGAVDFWSGPIAYGGGYTDAYVATFNPPTTGDDDDDDDGSGGAGSTGVGGAGGGSAGGDPPATCAPGSVVACYTGPVGTRGVGRCAPGTQTCLPDGAGYGPCVGEVTPTVEACVTPEDESCDGEPHCPPQPPWSRGYGGTGADEGSSIASDAAGNYYVIGSFEGTIDFGAGPLTSAGGQDIFLLKLDPAGALLWSKRFGNVLDQTGRAVAVDGSGNVLLAGTHLTNPMTGTSFGACELLSPDNGESVLVAKLDPDGNHIWSQPSVSPGAHTLQPFKDLAVDALGNAYVTFTVMRNSASTPSLVKLDAATGSILWSQPLATAVPGHPDYQHQRDSVLLAIDSAGDMITTHSAISAVPSCPCVHQFTVQKLTPTGGVLWSRQFGPAPSTPPEAGVGASAWAMAVNAADEILVTGHTDGTVDFGGGVLPAGPVLITLDAAGEHVFSRSIPFGDTIALDPAGGIFVAGNGLSRLDASGNVLWTSDFDASAKDIAISPIGMIAVTGAAEGAVDFGSGPIPHAAGADVFVATFEP</sequence>
<dbReference type="EMBL" id="JEMB01001715">
    <property type="protein sequence ID" value="KYF85421.1"/>
    <property type="molecule type" value="Genomic_DNA"/>
</dbReference>
<dbReference type="InterPro" id="IPR011047">
    <property type="entry name" value="Quinoprotein_ADH-like_sf"/>
</dbReference>
<dbReference type="InterPro" id="IPR015943">
    <property type="entry name" value="WD40/YVTN_repeat-like_dom_sf"/>
</dbReference>
<evidence type="ECO:0000313" key="4">
    <source>
        <dbReference type="Proteomes" id="UP000075635"/>
    </source>
</evidence>
<dbReference type="InterPro" id="IPR052918">
    <property type="entry name" value="Motility_Chemotaxis_Reg"/>
</dbReference>
<dbReference type="InterPro" id="IPR002372">
    <property type="entry name" value="PQQ_rpt_dom"/>
</dbReference>
<dbReference type="Proteomes" id="UP000075635">
    <property type="component" value="Unassembled WGS sequence"/>
</dbReference>
<name>A0A150RZ25_SORCE</name>
<accession>A0A150RZ25</accession>
<dbReference type="SUPFAM" id="SSF101898">
    <property type="entry name" value="NHL repeat"/>
    <property type="match status" value="1"/>
</dbReference>
<feature type="region of interest" description="Disordered" evidence="1">
    <location>
        <begin position="443"/>
        <end position="478"/>
    </location>
</feature>
<proteinExistence type="predicted"/>
<dbReference type="Pfam" id="PF13360">
    <property type="entry name" value="PQQ_2"/>
    <property type="match status" value="1"/>
</dbReference>
<evidence type="ECO:0000313" key="3">
    <source>
        <dbReference type="EMBL" id="KYF85421.1"/>
    </source>
</evidence>
<feature type="compositionally biased region" description="Gly residues" evidence="1">
    <location>
        <begin position="459"/>
        <end position="476"/>
    </location>
</feature>
<comment type="caution">
    <text evidence="3">The sequence shown here is derived from an EMBL/GenBank/DDBJ whole genome shotgun (WGS) entry which is preliminary data.</text>
</comment>